<dbReference type="InterPro" id="IPR000994">
    <property type="entry name" value="Pept_M24"/>
</dbReference>
<keyword evidence="4" id="KW-1185">Reference proteome</keyword>
<protein>
    <submittedName>
        <fullName evidence="3">Aminopeptidase P family protein</fullName>
    </submittedName>
</protein>
<dbReference type="InterPro" id="IPR050659">
    <property type="entry name" value="Peptidase_M24B"/>
</dbReference>
<dbReference type="InterPro" id="IPR001714">
    <property type="entry name" value="Pept_M24_MAP"/>
</dbReference>
<dbReference type="PANTHER" id="PTHR46112">
    <property type="entry name" value="AMINOPEPTIDASE"/>
    <property type="match status" value="1"/>
</dbReference>
<dbReference type="Pfam" id="PF00557">
    <property type="entry name" value="Peptidase_M24"/>
    <property type="match status" value="1"/>
</dbReference>
<dbReference type="AlphaFoldDB" id="A0A7M3T5A7"/>
<dbReference type="SUPFAM" id="SSF55920">
    <property type="entry name" value="Creatinase/aminopeptidase"/>
    <property type="match status" value="1"/>
</dbReference>
<dbReference type="RefSeq" id="WP_165101669.1">
    <property type="nucleotide sequence ID" value="NZ_CP049056.1"/>
</dbReference>
<dbReference type="CDD" id="cd01066">
    <property type="entry name" value="APP_MetAP"/>
    <property type="match status" value="1"/>
</dbReference>
<proteinExistence type="predicted"/>
<dbReference type="InterPro" id="IPR036005">
    <property type="entry name" value="Creatinase/aminopeptidase-like"/>
</dbReference>
<dbReference type="Gene3D" id="3.40.350.10">
    <property type="entry name" value="Creatinase/prolidase N-terminal domain"/>
    <property type="match status" value="1"/>
</dbReference>
<keyword evidence="3" id="KW-0378">Hydrolase</keyword>
<evidence type="ECO:0000313" key="3">
    <source>
        <dbReference type="EMBL" id="QIE57188.1"/>
    </source>
</evidence>
<keyword evidence="3" id="KW-0031">Aminopeptidase</keyword>
<dbReference type="Proteomes" id="UP000503336">
    <property type="component" value="Chromosome"/>
</dbReference>
<keyword evidence="3" id="KW-0645">Protease</keyword>
<dbReference type="InterPro" id="IPR029149">
    <property type="entry name" value="Creatin/AminoP/Spt16_N"/>
</dbReference>
<dbReference type="KEGG" id="hdh:G5B40_18130"/>
<dbReference type="PANTHER" id="PTHR46112:SF2">
    <property type="entry name" value="XAA-PRO AMINOPEPTIDASE P-RELATED"/>
    <property type="match status" value="1"/>
</dbReference>
<gene>
    <name evidence="3" type="ORF">G5B40_18130</name>
</gene>
<evidence type="ECO:0000259" key="2">
    <source>
        <dbReference type="Pfam" id="PF01321"/>
    </source>
</evidence>
<dbReference type="GO" id="GO:0004177">
    <property type="term" value="F:aminopeptidase activity"/>
    <property type="evidence" value="ECO:0007669"/>
    <property type="project" value="UniProtKB-KW"/>
</dbReference>
<reference evidence="3 4" key="1">
    <citation type="submission" date="2020-02" db="EMBL/GenBank/DDBJ databases">
        <title>complete genome sequence of Rhodobacteraceae bacterium.</title>
        <authorList>
            <person name="Park J."/>
            <person name="Kim Y.-S."/>
            <person name="Kim K.-H."/>
        </authorList>
    </citation>
    <scope>NUCLEOTIDE SEQUENCE [LARGE SCALE GENOMIC DNA]</scope>
    <source>
        <strain evidence="3 4">RR4-56</strain>
    </source>
</reference>
<dbReference type="Gene3D" id="3.90.230.10">
    <property type="entry name" value="Creatinase/methionine aminopeptidase superfamily"/>
    <property type="match status" value="1"/>
</dbReference>
<dbReference type="SUPFAM" id="SSF53092">
    <property type="entry name" value="Creatinase/prolidase N-terminal domain"/>
    <property type="match status" value="1"/>
</dbReference>
<accession>A0A7M3T5A7</accession>
<name>A0A7M3T5A7_9RHOB</name>
<dbReference type="PRINTS" id="PR00599">
    <property type="entry name" value="MAPEPTIDASE"/>
</dbReference>
<dbReference type="GO" id="GO:0008235">
    <property type="term" value="F:metalloexopeptidase activity"/>
    <property type="evidence" value="ECO:0007669"/>
    <property type="project" value="UniProtKB-ARBA"/>
</dbReference>
<sequence>MADFQPAEFEARAERASTAMAAAGLDALLFTTEAEIRYFTGFRTAFWRSPTRPWFLVLPRGARPVAVIPAIGAALMASSWVGEIKTWPAPRPEDEGVSLLREALAPFGRIGLPMGPESALRMPLADFRRLGAEFEDATPLIRSLRMVKSDAEQEKIAAICEIGSAGFARAPALFRKGLTMREAFRDFRIALMEEGAEDVSYLVGGKGPEGYADVISPPGDDELREGDVLMLDTGAARDGYFCDFDRNFAIGRAGDAVKRAYRRLDAATEAGLAAARPGATAAELWRAMRDALGAPAGGAVGRYGHGLGMQLTEPPSLAPFDKTRLLPGMVLTLEPSIEVAAGAILVQEENILVTEDKPRLLTHRAAPELPVI</sequence>
<evidence type="ECO:0000313" key="4">
    <source>
        <dbReference type="Proteomes" id="UP000503336"/>
    </source>
</evidence>
<organism evidence="3 4">
    <name type="scientific">Pikeienuella piscinae</name>
    <dbReference type="NCBI Taxonomy" id="2748098"/>
    <lineage>
        <taxon>Bacteria</taxon>
        <taxon>Pseudomonadati</taxon>
        <taxon>Pseudomonadota</taxon>
        <taxon>Alphaproteobacteria</taxon>
        <taxon>Rhodobacterales</taxon>
        <taxon>Paracoccaceae</taxon>
        <taxon>Pikeienuella</taxon>
    </lineage>
</organism>
<feature type="domain" description="Creatinase N-terminal" evidence="2">
    <location>
        <begin position="12"/>
        <end position="147"/>
    </location>
</feature>
<feature type="domain" description="Peptidase M24" evidence="1">
    <location>
        <begin position="154"/>
        <end position="355"/>
    </location>
</feature>
<dbReference type="InterPro" id="IPR000587">
    <property type="entry name" value="Creatinase_N"/>
</dbReference>
<dbReference type="EMBL" id="CP049056">
    <property type="protein sequence ID" value="QIE57188.1"/>
    <property type="molecule type" value="Genomic_DNA"/>
</dbReference>
<evidence type="ECO:0000259" key="1">
    <source>
        <dbReference type="Pfam" id="PF00557"/>
    </source>
</evidence>
<dbReference type="Pfam" id="PF01321">
    <property type="entry name" value="Creatinase_N"/>
    <property type="match status" value="1"/>
</dbReference>